<comment type="caution">
    <text evidence="3">The sequence shown here is derived from an EMBL/GenBank/DDBJ whole genome shotgun (WGS) entry which is preliminary data.</text>
</comment>
<dbReference type="Proteomes" id="UP000196258">
    <property type="component" value="Unassembled WGS sequence"/>
</dbReference>
<feature type="transmembrane region" description="Helical" evidence="1">
    <location>
        <begin position="6"/>
        <end position="25"/>
    </location>
</feature>
<proteinExistence type="predicted"/>
<dbReference type="InterPro" id="IPR011642">
    <property type="entry name" value="Gate_dom"/>
</dbReference>
<feature type="transmembrane region" description="Helical" evidence="1">
    <location>
        <begin position="46"/>
        <end position="69"/>
    </location>
</feature>
<dbReference type="AlphaFoldDB" id="A0A1Y4QKY0"/>
<evidence type="ECO:0000313" key="3">
    <source>
        <dbReference type="EMBL" id="OUQ05966.1"/>
    </source>
</evidence>
<evidence type="ECO:0000256" key="1">
    <source>
        <dbReference type="SAM" id="Phobius"/>
    </source>
</evidence>
<feature type="transmembrane region" description="Helical" evidence="1">
    <location>
        <begin position="247"/>
        <end position="265"/>
    </location>
</feature>
<reference evidence="4" key="1">
    <citation type="submission" date="2017-04" db="EMBL/GenBank/DDBJ databases">
        <title>Function of individual gut microbiota members based on whole genome sequencing of pure cultures obtained from chicken caecum.</title>
        <authorList>
            <person name="Medvecky M."/>
            <person name="Cejkova D."/>
            <person name="Polansky O."/>
            <person name="Karasova D."/>
            <person name="Kubasova T."/>
            <person name="Cizek A."/>
            <person name="Rychlik I."/>
        </authorList>
    </citation>
    <scope>NUCLEOTIDE SEQUENCE [LARGE SCALE GENOMIC DNA]</scope>
    <source>
        <strain evidence="4">An149</strain>
    </source>
</reference>
<evidence type="ECO:0000259" key="2">
    <source>
        <dbReference type="Pfam" id="PF07670"/>
    </source>
</evidence>
<feature type="transmembrane region" description="Helical" evidence="1">
    <location>
        <begin position="75"/>
        <end position="95"/>
    </location>
</feature>
<organism evidence="3 4">
    <name type="scientific">Thomasclavelia spiroformis</name>
    <dbReference type="NCBI Taxonomy" id="29348"/>
    <lineage>
        <taxon>Bacteria</taxon>
        <taxon>Bacillati</taxon>
        <taxon>Bacillota</taxon>
        <taxon>Erysipelotrichia</taxon>
        <taxon>Erysipelotrichales</taxon>
        <taxon>Coprobacillaceae</taxon>
        <taxon>Thomasclavelia</taxon>
    </lineage>
</organism>
<dbReference type="EMBL" id="NFLB01000003">
    <property type="protein sequence ID" value="OUQ05966.1"/>
    <property type="molecule type" value="Genomic_DNA"/>
</dbReference>
<sequence length="304" mass="35106">MKKLNYYFTLLLVTFITLFSFFNMFQIVALSNNVIKIVINNLLPSLLPFMILISLCLSLGLLNLFSYFIQFLFKPLFKLSPIMSSIYFISFFCGYPTNVKMIKEAYTLKYINDSELQHLLSIASFASISFIFVSLNLENPMIIYLCHILPSLTKALFYHKQYKFQTLKESLTTLIQPHLSFVAALKQSILSSCYAFIFILGYMLVFQFIGYALSNIINNDFFNAVIQGILEFSSGSLQLLQFEHTPLVYSLVCFNLSFSSISVMMQTDNLLDNIDYSFKKYFLARLYHGIGSFCLCLFIYTFVL</sequence>
<feature type="transmembrane region" description="Helical" evidence="1">
    <location>
        <begin position="286"/>
        <end position="303"/>
    </location>
</feature>
<accession>A0A1Y4QKY0</accession>
<dbReference type="RefSeq" id="WP_087255215.1">
    <property type="nucleotide sequence ID" value="NZ_CAMMFM010000006.1"/>
</dbReference>
<protein>
    <recommendedName>
        <fullName evidence="2">Nucleoside transporter/FeoB GTPase Gate domain-containing protein</fullName>
    </recommendedName>
</protein>
<name>A0A1Y4QKY0_9FIRM</name>
<evidence type="ECO:0000313" key="4">
    <source>
        <dbReference type="Proteomes" id="UP000196258"/>
    </source>
</evidence>
<dbReference type="Pfam" id="PF07670">
    <property type="entry name" value="Gate"/>
    <property type="match status" value="1"/>
</dbReference>
<keyword evidence="1" id="KW-0472">Membrane</keyword>
<feature type="transmembrane region" description="Helical" evidence="1">
    <location>
        <begin position="193"/>
        <end position="213"/>
    </location>
</feature>
<feature type="domain" description="Nucleoside transporter/FeoB GTPase Gate" evidence="2">
    <location>
        <begin position="41"/>
        <end position="130"/>
    </location>
</feature>
<keyword evidence="1" id="KW-0812">Transmembrane</keyword>
<gene>
    <name evidence="3" type="ORF">B5E91_03930</name>
</gene>
<feature type="transmembrane region" description="Helical" evidence="1">
    <location>
        <begin position="116"/>
        <end position="135"/>
    </location>
</feature>
<keyword evidence="1" id="KW-1133">Transmembrane helix</keyword>